<sequence>MARTRRTFVPRGESFSHDEASKHEPKRRSMTSARRRGKVHHGDVGSSATLGEIGPSSTHGQVGPSSTTLADIHEE</sequence>
<accession>A0A4D6LKC3</accession>
<reference evidence="2 3" key="1">
    <citation type="submission" date="2019-04" db="EMBL/GenBank/DDBJ databases">
        <title>An improved genome assembly and genetic linkage map for asparagus bean, Vigna unguiculata ssp. sesquipedialis.</title>
        <authorList>
            <person name="Xia Q."/>
            <person name="Zhang R."/>
            <person name="Dong Y."/>
        </authorList>
    </citation>
    <scope>NUCLEOTIDE SEQUENCE [LARGE SCALE GENOMIC DNA]</scope>
    <source>
        <tissue evidence="2">Leaf</tissue>
    </source>
</reference>
<evidence type="ECO:0000313" key="3">
    <source>
        <dbReference type="Proteomes" id="UP000501690"/>
    </source>
</evidence>
<feature type="compositionally biased region" description="Basic and acidic residues" evidence="1">
    <location>
        <begin position="14"/>
        <end position="23"/>
    </location>
</feature>
<proteinExistence type="predicted"/>
<protein>
    <submittedName>
        <fullName evidence="2">Uncharacterized protein</fullName>
    </submittedName>
</protein>
<dbReference type="EMBL" id="CP039348">
    <property type="protein sequence ID" value="QCD89169.1"/>
    <property type="molecule type" value="Genomic_DNA"/>
</dbReference>
<dbReference type="AlphaFoldDB" id="A0A4D6LKC3"/>
<evidence type="ECO:0000313" key="2">
    <source>
        <dbReference type="EMBL" id="QCD89169.1"/>
    </source>
</evidence>
<evidence type="ECO:0000256" key="1">
    <source>
        <dbReference type="SAM" id="MobiDB-lite"/>
    </source>
</evidence>
<gene>
    <name evidence="2" type="ORF">DEO72_LG4g108</name>
</gene>
<keyword evidence="3" id="KW-1185">Reference proteome</keyword>
<feature type="compositionally biased region" description="Basic residues" evidence="1">
    <location>
        <begin position="24"/>
        <end position="39"/>
    </location>
</feature>
<feature type="region of interest" description="Disordered" evidence="1">
    <location>
        <begin position="1"/>
        <end position="75"/>
    </location>
</feature>
<feature type="compositionally biased region" description="Polar residues" evidence="1">
    <location>
        <begin position="55"/>
        <end position="69"/>
    </location>
</feature>
<dbReference type="Proteomes" id="UP000501690">
    <property type="component" value="Linkage Group LG4"/>
</dbReference>
<organism evidence="2 3">
    <name type="scientific">Vigna unguiculata</name>
    <name type="common">Cowpea</name>
    <dbReference type="NCBI Taxonomy" id="3917"/>
    <lineage>
        <taxon>Eukaryota</taxon>
        <taxon>Viridiplantae</taxon>
        <taxon>Streptophyta</taxon>
        <taxon>Embryophyta</taxon>
        <taxon>Tracheophyta</taxon>
        <taxon>Spermatophyta</taxon>
        <taxon>Magnoliopsida</taxon>
        <taxon>eudicotyledons</taxon>
        <taxon>Gunneridae</taxon>
        <taxon>Pentapetalae</taxon>
        <taxon>rosids</taxon>
        <taxon>fabids</taxon>
        <taxon>Fabales</taxon>
        <taxon>Fabaceae</taxon>
        <taxon>Papilionoideae</taxon>
        <taxon>50 kb inversion clade</taxon>
        <taxon>NPAAA clade</taxon>
        <taxon>indigoferoid/millettioid clade</taxon>
        <taxon>Phaseoleae</taxon>
        <taxon>Vigna</taxon>
    </lineage>
</organism>
<name>A0A4D6LKC3_VIGUN</name>